<feature type="chain" id="PRO_5044826678" evidence="2">
    <location>
        <begin position="25"/>
        <end position="352"/>
    </location>
</feature>
<reference evidence="3 4" key="1">
    <citation type="journal article" date="2020" name="G3 (Bethesda)">
        <title>Improved Reference Genome for Cyclotella cryptica CCMP332, a Model for Cell Wall Morphogenesis, Salinity Adaptation, and Lipid Production in Diatoms (Bacillariophyta).</title>
        <authorList>
            <person name="Roberts W.R."/>
            <person name="Downey K.M."/>
            <person name="Ruck E.C."/>
            <person name="Traller J.C."/>
            <person name="Alverson A.J."/>
        </authorList>
    </citation>
    <scope>NUCLEOTIDE SEQUENCE [LARGE SCALE GENOMIC DNA]</scope>
    <source>
        <strain evidence="3 4">CCMP332</strain>
    </source>
</reference>
<feature type="region of interest" description="Disordered" evidence="1">
    <location>
        <begin position="95"/>
        <end position="121"/>
    </location>
</feature>
<feature type="signal peptide" evidence="2">
    <location>
        <begin position="1"/>
        <end position="24"/>
    </location>
</feature>
<evidence type="ECO:0000256" key="2">
    <source>
        <dbReference type="SAM" id="SignalP"/>
    </source>
</evidence>
<evidence type="ECO:0000313" key="4">
    <source>
        <dbReference type="Proteomes" id="UP001516023"/>
    </source>
</evidence>
<dbReference type="AlphaFoldDB" id="A0ABD3PDL6"/>
<gene>
    <name evidence="3" type="ORF">HJC23_013628</name>
</gene>
<keyword evidence="4" id="KW-1185">Reference proteome</keyword>
<protein>
    <submittedName>
        <fullName evidence="3">Uncharacterized protein</fullName>
    </submittedName>
</protein>
<feature type="compositionally biased region" description="Gly residues" evidence="1">
    <location>
        <begin position="105"/>
        <end position="114"/>
    </location>
</feature>
<comment type="caution">
    <text evidence="3">The sequence shown here is derived from an EMBL/GenBank/DDBJ whole genome shotgun (WGS) entry which is preliminary data.</text>
</comment>
<feature type="compositionally biased region" description="Low complexity" evidence="1">
    <location>
        <begin position="60"/>
        <end position="75"/>
    </location>
</feature>
<feature type="region of interest" description="Disordered" evidence="1">
    <location>
        <begin position="42"/>
        <end position="75"/>
    </location>
</feature>
<sequence>MNGTKRMCATILTFLTVLFPLTLAVDSAPTGTNYLMRRTSSFGSEADTKAGKRTLSPTISPSSSKPGLVSSTSPTYSPSYIPTYLPTSTPTIAPISMSMPPSSGGKSGKSGGKAGKSSYPSSSWNLCEKRFDLAWEANVNADYVIATTKQEMAKRCEFDTTDTSSNPFAPNLSCPFIYTNKTGFLDNQTAVIAFFRTLTSDAVVGNTFWLFQMYCQCKQGYDLGCASKIPHGPSSTDIGYNYGNVHVSSYSEFIPASTPAERAEYCAFAGIWNGDFDLDNYYDLPKDVQDCGCFWVGEAQEMVDDCPGVDLGAFLIDPTNPTNFTNMANSAEHIGTSWRQNLTLMMAGKWKE</sequence>
<proteinExistence type="predicted"/>
<feature type="compositionally biased region" description="Low complexity" evidence="1">
    <location>
        <begin position="95"/>
        <end position="104"/>
    </location>
</feature>
<evidence type="ECO:0000313" key="3">
    <source>
        <dbReference type="EMBL" id="KAL3784485.1"/>
    </source>
</evidence>
<accession>A0ABD3PDL6</accession>
<keyword evidence="2" id="KW-0732">Signal</keyword>
<name>A0ABD3PDL6_9STRA</name>
<dbReference type="Proteomes" id="UP001516023">
    <property type="component" value="Unassembled WGS sequence"/>
</dbReference>
<organism evidence="3 4">
    <name type="scientific">Cyclotella cryptica</name>
    <dbReference type="NCBI Taxonomy" id="29204"/>
    <lineage>
        <taxon>Eukaryota</taxon>
        <taxon>Sar</taxon>
        <taxon>Stramenopiles</taxon>
        <taxon>Ochrophyta</taxon>
        <taxon>Bacillariophyta</taxon>
        <taxon>Coscinodiscophyceae</taxon>
        <taxon>Thalassiosirophycidae</taxon>
        <taxon>Stephanodiscales</taxon>
        <taxon>Stephanodiscaceae</taxon>
        <taxon>Cyclotella</taxon>
    </lineage>
</organism>
<evidence type="ECO:0000256" key="1">
    <source>
        <dbReference type="SAM" id="MobiDB-lite"/>
    </source>
</evidence>
<dbReference type="EMBL" id="JABMIG020000235">
    <property type="protein sequence ID" value="KAL3784485.1"/>
    <property type="molecule type" value="Genomic_DNA"/>
</dbReference>